<dbReference type="STRING" id="362418.IW19_19625"/>
<proteinExistence type="predicted"/>
<keyword evidence="3" id="KW-1185">Reference proteome</keyword>
<dbReference type="EMBL" id="JPRL01000001">
    <property type="protein sequence ID" value="KFF07577.1"/>
    <property type="molecule type" value="Genomic_DNA"/>
</dbReference>
<accession>A0A085ZT13</accession>
<dbReference type="RefSeq" id="WP_035687486.1">
    <property type="nucleotide sequence ID" value="NZ_JPRL01000001.1"/>
</dbReference>
<protein>
    <recommendedName>
        <fullName evidence="4">Peptidase</fullName>
    </recommendedName>
</protein>
<gene>
    <name evidence="2" type="ORF">IW19_19625</name>
</gene>
<dbReference type="PANTHER" id="PTHR38477">
    <property type="entry name" value="HYPOTHETICAL EXPORTED PROTEIN"/>
    <property type="match status" value="1"/>
</dbReference>
<feature type="chain" id="PRO_5001801641" description="Peptidase" evidence="1">
    <location>
        <begin position="20"/>
        <end position="207"/>
    </location>
</feature>
<dbReference type="AlphaFoldDB" id="A0A085ZT13"/>
<feature type="signal peptide" evidence="1">
    <location>
        <begin position="1"/>
        <end position="19"/>
    </location>
</feature>
<organism evidence="2 3">
    <name type="scientific">Flavobacterium reichenbachii</name>
    <dbReference type="NCBI Taxonomy" id="362418"/>
    <lineage>
        <taxon>Bacteria</taxon>
        <taxon>Pseudomonadati</taxon>
        <taxon>Bacteroidota</taxon>
        <taxon>Flavobacteriia</taxon>
        <taxon>Flavobacteriales</taxon>
        <taxon>Flavobacteriaceae</taxon>
        <taxon>Flavobacterium</taxon>
    </lineage>
</organism>
<evidence type="ECO:0000313" key="2">
    <source>
        <dbReference type="EMBL" id="KFF07577.1"/>
    </source>
</evidence>
<dbReference type="eggNOG" id="ENOG5032XIJ">
    <property type="taxonomic scope" value="Bacteria"/>
</dbReference>
<comment type="caution">
    <text evidence="2">The sequence shown here is derived from an EMBL/GenBank/DDBJ whole genome shotgun (WGS) entry which is preliminary data.</text>
</comment>
<sequence>MKKSIFILLLTGFSSVILACRNNNEKPSKIINSKPVYSYEEKLKSEVTEIRSFLGKTSKYNSNVAFFLDMKMESGRNRFFIYDLKHNKLLGKGLVGHGSGSETGIAGKLQFSNTKNSNCSSLGKYAIGGSYSGSFGKAYKLYGLDKTNSNAFDRNVVLHKYKDVPFEEQFYPICNSLGCPMVNEKFFSVLEKTIDTSKKKIILVIYY</sequence>
<dbReference type="Pfam" id="PF13645">
    <property type="entry name" value="YkuD_2"/>
    <property type="match status" value="1"/>
</dbReference>
<reference evidence="2 3" key="1">
    <citation type="submission" date="2014-07" db="EMBL/GenBank/DDBJ databases">
        <title>Genome of Flavobacterium reichenbachii LMG 25512.</title>
        <authorList>
            <person name="Stropko S.J."/>
            <person name="Pipes S.E."/>
            <person name="Newman J.D."/>
        </authorList>
    </citation>
    <scope>NUCLEOTIDE SEQUENCE [LARGE SCALE GENOMIC DNA]</scope>
    <source>
        <strain evidence="2 3">LMG 25512</strain>
    </source>
</reference>
<evidence type="ECO:0000256" key="1">
    <source>
        <dbReference type="SAM" id="SignalP"/>
    </source>
</evidence>
<evidence type="ECO:0008006" key="4">
    <source>
        <dbReference type="Google" id="ProtNLM"/>
    </source>
</evidence>
<dbReference type="OrthoDB" id="1247236at2"/>
<evidence type="ECO:0000313" key="3">
    <source>
        <dbReference type="Proteomes" id="UP000028715"/>
    </source>
</evidence>
<dbReference type="PANTHER" id="PTHR38477:SF1">
    <property type="entry name" value="MUREIN L,D-TRANSPEPTIDASE CATALYTIC DOMAIN FAMILY PROTEIN"/>
    <property type="match status" value="1"/>
</dbReference>
<dbReference type="Proteomes" id="UP000028715">
    <property type="component" value="Unassembled WGS sequence"/>
</dbReference>
<dbReference type="InterPro" id="IPR032676">
    <property type="entry name" value="YkuD_2"/>
</dbReference>
<keyword evidence="1" id="KW-0732">Signal</keyword>
<name>A0A085ZT13_9FLAO</name>
<dbReference type="PROSITE" id="PS51257">
    <property type="entry name" value="PROKAR_LIPOPROTEIN"/>
    <property type="match status" value="1"/>
</dbReference>